<dbReference type="KEGG" id="bpz:BP1026B_II1562"/>
<feature type="compositionally biased region" description="Low complexity" evidence="1">
    <location>
        <begin position="1"/>
        <end position="16"/>
    </location>
</feature>
<reference evidence="2 3" key="1">
    <citation type="journal article" date="2012" name="PLoS ONE">
        <title>Evolution of Burkholderia pseudomallei in recurrent melioidosis.</title>
        <authorList>
            <person name="Hayden H.S."/>
            <person name="Lim R."/>
            <person name="Brittnacher M.J."/>
            <person name="Sims E.H."/>
            <person name="Ramage E.R."/>
            <person name="Fong C."/>
            <person name="Wu Z."/>
            <person name="Crist E."/>
            <person name="Chang J."/>
            <person name="Zhou Y."/>
            <person name="Radey M."/>
            <person name="Rohmer L."/>
            <person name="Haugen E."/>
            <person name="Gillett W."/>
            <person name="Wuthiekanun V."/>
            <person name="Peacock S.J."/>
            <person name="Kaul R."/>
            <person name="Miller S.I."/>
            <person name="Manoil C."/>
            <person name="Jacobs M.A."/>
        </authorList>
    </citation>
    <scope>NUCLEOTIDE SEQUENCE [LARGE SCALE GENOMIC DNA]</scope>
    <source>
        <strain evidence="2 3">1026b</strain>
    </source>
</reference>
<protein>
    <submittedName>
        <fullName evidence="2">Uncharacterized protein</fullName>
    </submittedName>
</protein>
<feature type="region of interest" description="Disordered" evidence="1">
    <location>
        <begin position="1"/>
        <end position="156"/>
    </location>
</feature>
<dbReference type="AlphaFoldDB" id="A0A0H3HY62"/>
<evidence type="ECO:0000313" key="3">
    <source>
        <dbReference type="Proteomes" id="UP000010087"/>
    </source>
</evidence>
<sequence>MPPEAIAARWSAAAAARRAHRSAHRAARSGRHRHRHRRRIGGLTSESAPARYRPARRRHPRRASVPHPIRTRAASPTSAAAPRITRGGRAKCAGERRAFRVNRAESATSPTTGASRSRAAGRPPQSDRSAARHADAPAPRNGERPARQRAATGAASAIRAFSSGLPATKYFFAHRESGCSARPPCAPAFPAVEPPPSPRREAIASARAR</sequence>
<feature type="compositionally biased region" description="Polar residues" evidence="1">
    <location>
        <begin position="105"/>
        <end position="115"/>
    </location>
</feature>
<dbReference type="Proteomes" id="UP000010087">
    <property type="component" value="Chromosome 2"/>
</dbReference>
<feature type="compositionally biased region" description="Basic residues" evidence="1">
    <location>
        <begin position="17"/>
        <end position="40"/>
    </location>
</feature>
<organism evidence="2 3">
    <name type="scientific">Burkholderia pseudomallei (strain 1026b)</name>
    <dbReference type="NCBI Taxonomy" id="884204"/>
    <lineage>
        <taxon>Bacteria</taxon>
        <taxon>Pseudomonadati</taxon>
        <taxon>Pseudomonadota</taxon>
        <taxon>Betaproteobacteria</taxon>
        <taxon>Burkholderiales</taxon>
        <taxon>Burkholderiaceae</taxon>
        <taxon>Burkholderia</taxon>
        <taxon>pseudomallei group</taxon>
    </lineage>
</organism>
<proteinExistence type="predicted"/>
<feature type="compositionally biased region" description="Basic residues" evidence="1">
    <location>
        <begin position="53"/>
        <end position="64"/>
    </location>
</feature>
<evidence type="ECO:0000256" key="1">
    <source>
        <dbReference type="SAM" id="MobiDB-lite"/>
    </source>
</evidence>
<feature type="compositionally biased region" description="Low complexity" evidence="1">
    <location>
        <begin position="71"/>
        <end position="85"/>
    </location>
</feature>
<gene>
    <name evidence="2" type="ordered locus">BP1026B_II1562</name>
</gene>
<feature type="compositionally biased region" description="Pro residues" evidence="1">
    <location>
        <begin position="184"/>
        <end position="197"/>
    </location>
</feature>
<evidence type="ECO:0000313" key="2">
    <source>
        <dbReference type="EMBL" id="AFI69802.1"/>
    </source>
</evidence>
<feature type="compositionally biased region" description="Basic and acidic residues" evidence="1">
    <location>
        <begin position="129"/>
        <end position="146"/>
    </location>
</feature>
<feature type="region of interest" description="Disordered" evidence="1">
    <location>
        <begin position="180"/>
        <end position="209"/>
    </location>
</feature>
<dbReference type="EMBL" id="CP002834">
    <property type="protein sequence ID" value="AFI69802.1"/>
    <property type="molecule type" value="Genomic_DNA"/>
</dbReference>
<name>A0A0H3HY62_BURP2</name>
<accession>A0A0H3HY62</accession>